<dbReference type="AlphaFoldDB" id="A0A1B2ESD6"/>
<reference evidence="1" key="1">
    <citation type="submission" date="2016-07" db="EMBL/GenBank/DDBJ databases">
        <title>Microvirga ossetica sp. nov. a new species of rhizobia isolated from root nodules of the legume species Vicia alpestris Steven originated from North Ossetia region in the Caucasus.</title>
        <authorList>
            <person name="Safronova V.I."/>
            <person name="Kuznetsova I.G."/>
            <person name="Sazanova A.L."/>
            <person name="Belimov A."/>
            <person name="Andronov E."/>
            <person name="Osledkin Y.S."/>
            <person name="Onishchuk O.P."/>
            <person name="Kurchak O.N."/>
            <person name="Shaposhnikov A.I."/>
            <person name="Willems A."/>
            <person name="Tikhonovich I.A."/>
        </authorList>
    </citation>
    <scope>NUCLEOTIDE SEQUENCE [LARGE SCALE GENOMIC DNA]</scope>
    <source>
        <strain evidence="1">V5/3M</strain>
        <plasmid evidence="1">unnamed1</plasmid>
    </source>
</reference>
<dbReference type="KEGG" id="moc:BB934_32210"/>
<protein>
    <submittedName>
        <fullName evidence="1">Uncharacterized protein</fullName>
    </submittedName>
</protein>
<gene>
    <name evidence="1" type="ORF">BB934_32210</name>
</gene>
<accession>A0A1B2ESD6</accession>
<keyword evidence="1" id="KW-0614">Plasmid</keyword>
<sequence>MTLWDSNPGGLMPKPNGHRARWVQIEAAKHTTPESIRRRIAYAEKQINALAGAGLGQEIEQARETHSELIQVLSERLACQNSLDKSLIVLLRDVTSGE</sequence>
<proteinExistence type="predicted"/>
<dbReference type="EMBL" id="CP016617">
    <property type="protein sequence ID" value="ANY82893.1"/>
    <property type="molecule type" value="Genomic_DNA"/>
</dbReference>
<evidence type="ECO:0000313" key="1">
    <source>
        <dbReference type="EMBL" id="ANY82893.1"/>
    </source>
</evidence>
<organism evidence="1">
    <name type="scientific">Microvirga ossetica</name>
    <dbReference type="NCBI Taxonomy" id="1882682"/>
    <lineage>
        <taxon>Bacteria</taxon>
        <taxon>Pseudomonadati</taxon>
        <taxon>Pseudomonadota</taxon>
        <taxon>Alphaproteobacteria</taxon>
        <taxon>Hyphomicrobiales</taxon>
        <taxon>Methylobacteriaceae</taxon>
        <taxon>Microvirga</taxon>
    </lineage>
</organism>
<geneLocation type="plasmid" evidence="1">
    <name>unnamed1</name>
</geneLocation>
<name>A0A1B2ESD6_9HYPH</name>